<dbReference type="PATRIC" id="fig|1218508.4.peg.760"/>
<comment type="caution">
    <text evidence="8">The sequence shown here is derived from an EMBL/GenBank/DDBJ whole genome shotgun (WGS) entry which is preliminary data.</text>
</comment>
<evidence type="ECO:0000313" key="9">
    <source>
        <dbReference type="Proteomes" id="UP000033695"/>
    </source>
</evidence>
<dbReference type="STRING" id="1218508.JG29_07420"/>
<evidence type="ECO:0000259" key="7">
    <source>
        <dbReference type="PROSITE" id="PS51686"/>
    </source>
</evidence>
<dbReference type="CDD" id="cd21147">
    <property type="entry name" value="RsmF_methylt_CTD1"/>
    <property type="match status" value="1"/>
</dbReference>
<dbReference type="PROSITE" id="PS51686">
    <property type="entry name" value="SAM_MT_RSMB_NOP"/>
    <property type="match status" value="1"/>
</dbReference>
<keyword evidence="5 6" id="KW-0694">RNA-binding</keyword>
<dbReference type="GO" id="GO:0001510">
    <property type="term" value="P:RNA methylation"/>
    <property type="evidence" value="ECO:0007669"/>
    <property type="project" value="InterPro"/>
</dbReference>
<dbReference type="InterPro" id="IPR049560">
    <property type="entry name" value="MeTrfase_RsmB-F_NOP2_cat"/>
</dbReference>
<feature type="domain" description="SAM-dependent MTase RsmB/NOP-type" evidence="7">
    <location>
        <begin position="1"/>
        <end position="294"/>
    </location>
</feature>
<feature type="binding site" evidence="6">
    <location>
        <position position="172"/>
    </location>
    <ligand>
        <name>S-adenosyl-L-methionine</name>
        <dbReference type="ChEBI" id="CHEBI:59789"/>
    </ligand>
</feature>
<protein>
    <submittedName>
        <fullName evidence="8">NOL1/NOP2/sun family protein</fullName>
    </submittedName>
</protein>
<dbReference type="InterPro" id="IPR031341">
    <property type="entry name" value="Methyltr_RsmF_N"/>
</dbReference>
<evidence type="ECO:0000256" key="2">
    <source>
        <dbReference type="ARBA" id="ARBA00022603"/>
    </source>
</evidence>
<dbReference type="Gene3D" id="3.40.50.150">
    <property type="entry name" value="Vaccinia Virus protein VP39"/>
    <property type="match status" value="1"/>
</dbReference>
<dbReference type="Pfam" id="PF01189">
    <property type="entry name" value="Methyltr_RsmB-F"/>
    <property type="match status" value="1"/>
</dbReference>
<dbReference type="HOGENOM" id="CLU_005316_6_1_9"/>
<keyword evidence="3 6" id="KW-0808">Transferase</keyword>
<reference evidence="8 9" key="1">
    <citation type="submission" date="2014-12" db="EMBL/GenBank/DDBJ databases">
        <title>Comparative genomics of the lactic acid bacteria isolated from the honey bee gut.</title>
        <authorList>
            <person name="Ellegaard K.M."/>
            <person name="Tamarit D."/>
            <person name="Javelind E."/>
            <person name="Olofsson T."/>
            <person name="Andersson S.G."/>
            <person name="Vasquez A."/>
        </authorList>
    </citation>
    <scope>NUCLEOTIDE SEQUENCE [LARGE SCALE GENOMIC DNA]</scope>
    <source>
        <strain evidence="8 9">Hon2</strain>
    </source>
</reference>
<dbReference type="CDD" id="cd02440">
    <property type="entry name" value="AdoMet_MTases"/>
    <property type="match status" value="1"/>
</dbReference>
<dbReference type="EMBL" id="JXBZ01000007">
    <property type="protein sequence ID" value="KJY48922.1"/>
    <property type="molecule type" value="Genomic_DNA"/>
</dbReference>
<evidence type="ECO:0000256" key="6">
    <source>
        <dbReference type="PROSITE-ProRule" id="PRU01023"/>
    </source>
</evidence>
<evidence type="ECO:0000256" key="4">
    <source>
        <dbReference type="ARBA" id="ARBA00022691"/>
    </source>
</evidence>
<dbReference type="GO" id="GO:0008173">
    <property type="term" value="F:RNA methyltransferase activity"/>
    <property type="evidence" value="ECO:0007669"/>
    <property type="project" value="InterPro"/>
</dbReference>
<keyword evidence="2 6" id="KW-0489">Methyltransferase</keyword>
<dbReference type="InterPro" id="IPR001678">
    <property type="entry name" value="MeTrfase_RsmB-F_NOP2_dom"/>
</dbReference>
<name>A0A0F4KQK3_9LACO</name>
<organism evidence="8 9">
    <name type="scientific">Bombilactobacillus mellis</name>
    <dbReference type="NCBI Taxonomy" id="1218508"/>
    <lineage>
        <taxon>Bacteria</taxon>
        <taxon>Bacillati</taxon>
        <taxon>Bacillota</taxon>
        <taxon>Bacilli</taxon>
        <taxon>Lactobacillales</taxon>
        <taxon>Lactobacillaceae</taxon>
        <taxon>Bombilactobacillus</taxon>
    </lineage>
</organism>
<evidence type="ECO:0000256" key="1">
    <source>
        <dbReference type="ARBA" id="ARBA00022490"/>
    </source>
</evidence>
<dbReference type="GO" id="GO:0003723">
    <property type="term" value="F:RNA binding"/>
    <property type="evidence" value="ECO:0007669"/>
    <property type="project" value="UniProtKB-UniRule"/>
</dbReference>
<dbReference type="Pfam" id="PF13636">
    <property type="entry name" value="Methyltranf_PUA"/>
    <property type="match status" value="1"/>
</dbReference>
<dbReference type="PANTHER" id="PTHR22807:SF30">
    <property type="entry name" value="28S RRNA (CYTOSINE(4447)-C(5))-METHYLTRANSFERASE-RELATED"/>
    <property type="match status" value="1"/>
</dbReference>
<keyword evidence="9" id="KW-1185">Reference proteome</keyword>
<feature type="active site" description="Nucleophile" evidence="6">
    <location>
        <position position="225"/>
    </location>
</feature>
<keyword evidence="4 6" id="KW-0949">S-adenosyl-L-methionine</keyword>
<dbReference type="PRINTS" id="PR02008">
    <property type="entry name" value="RCMTFAMILY"/>
</dbReference>
<evidence type="ECO:0000313" key="8">
    <source>
        <dbReference type="EMBL" id="KJY48922.1"/>
    </source>
</evidence>
<dbReference type="InterPro" id="IPR031340">
    <property type="entry name" value="RsmF_methylt_CI"/>
</dbReference>
<comment type="caution">
    <text evidence="6">Lacks conserved residue(s) required for the propagation of feature annotation.</text>
</comment>
<dbReference type="InterPro" id="IPR027391">
    <property type="entry name" value="Nol1_Nop2_Fmu_2"/>
</dbReference>
<evidence type="ECO:0000256" key="5">
    <source>
        <dbReference type="ARBA" id="ARBA00022884"/>
    </source>
</evidence>
<accession>A0A0F4KQK3</accession>
<comment type="similarity">
    <text evidence="6">Belongs to the class I-like SAM-binding methyltransferase superfamily. RsmB/NOP family.</text>
</comment>
<dbReference type="Gene3D" id="2.30.130.60">
    <property type="match status" value="1"/>
</dbReference>
<dbReference type="AlphaFoldDB" id="A0A0F4KQK3"/>
<dbReference type="PANTHER" id="PTHR22807">
    <property type="entry name" value="NOP2 YEAST -RELATED NOL1/NOP2/FMU SUN DOMAIN-CONTAINING"/>
    <property type="match status" value="1"/>
</dbReference>
<dbReference type="Pfam" id="PF17125">
    <property type="entry name" value="Methyltr_RsmF_N"/>
    <property type="match status" value="1"/>
</dbReference>
<dbReference type="InterPro" id="IPR029063">
    <property type="entry name" value="SAM-dependent_MTases_sf"/>
</dbReference>
<dbReference type="OrthoDB" id="9810297at2"/>
<feature type="binding site" evidence="6">
    <location>
        <begin position="103"/>
        <end position="109"/>
    </location>
    <ligand>
        <name>S-adenosyl-L-methionine</name>
        <dbReference type="ChEBI" id="CHEBI:59789"/>
    </ligand>
</feature>
<proteinExistence type="inferred from homology"/>
<dbReference type="Gene3D" id="3.30.70.1170">
    <property type="entry name" value="Sun protein, domain 3"/>
    <property type="match status" value="1"/>
</dbReference>
<evidence type="ECO:0000256" key="3">
    <source>
        <dbReference type="ARBA" id="ARBA00022679"/>
    </source>
</evidence>
<gene>
    <name evidence="8" type="ORF">JG29_07420</name>
</gene>
<feature type="binding site" evidence="6">
    <location>
        <position position="127"/>
    </location>
    <ligand>
        <name>S-adenosyl-L-methionine</name>
        <dbReference type="ChEBI" id="CHEBI:59789"/>
    </ligand>
</feature>
<dbReference type="SUPFAM" id="SSF53335">
    <property type="entry name" value="S-adenosyl-L-methionine-dependent methyltransferases"/>
    <property type="match status" value="1"/>
</dbReference>
<dbReference type="InterPro" id="IPR023267">
    <property type="entry name" value="RCMT"/>
</dbReference>
<sequence length="448" mass="50343">MNLPAAFITKYQKLLADQAAAFFASFNQPPTAGFRINPLKAHLDLLNEDCTHPISNLNYAYYGKIDGNGVDNLAGWVYSQDPSAMNVAQYAAPQADERVLDLCAAPGGKTTQLAALMGDQGLLVANEINHSRARVLSSNVERWGLTHTIVTNNAPAELAKIFPEFFDCIVVDAPCSGEGLFRKDPEAMTYWSVDYVQKCAQRQREILSEAVKMLRPGGRLIYSTCTFAPEEDEQNIDWLQQQYGWEILPLKHFPGMDTGCPQWGNNNAALKLTVRLFPHHYQGEGHFICALKKPGVSDQLASAAKLPVSSSSIDLKFWQEFATQSLKDVNFSNLLIQQKNLYNAAKIFNQQPRPLKILRNGLRLGEFKKQRFEPNHALVLALQPQQFRHVVALTSDQFQHFIHGETLTITNKAAFKGWVAVSFEERIFSWGKLVNNQLKNFYPKGLRQ</sequence>
<dbReference type="Pfam" id="PF17126">
    <property type="entry name" value="RsmF_methylt_CI"/>
    <property type="match status" value="1"/>
</dbReference>
<dbReference type="RefSeq" id="WP_045922589.1">
    <property type="nucleotide sequence ID" value="NZ_JBHTHW010000003.1"/>
</dbReference>
<dbReference type="Proteomes" id="UP000033695">
    <property type="component" value="Unassembled WGS sequence"/>
</dbReference>
<keyword evidence="1" id="KW-0963">Cytoplasm</keyword>